<dbReference type="InterPro" id="IPR006067">
    <property type="entry name" value="NO2/SO3_Rdtase_4Fe4S_dom"/>
</dbReference>
<proteinExistence type="predicted"/>
<keyword evidence="5" id="KW-0408">Iron</keyword>
<keyword evidence="4" id="KW-0560">Oxidoreductase</keyword>
<dbReference type="Proteomes" id="UP000029736">
    <property type="component" value="Unassembled WGS sequence"/>
</dbReference>
<evidence type="ECO:0000256" key="3">
    <source>
        <dbReference type="ARBA" id="ARBA00022723"/>
    </source>
</evidence>
<dbReference type="InterPro" id="IPR006066">
    <property type="entry name" value="NO2/SO3_Rdtase_FeS/sirohaem_BS"/>
</dbReference>
<keyword evidence="6" id="KW-0411">Iron-sulfur</keyword>
<dbReference type="SUPFAM" id="SSF56014">
    <property type="entry name" value="Nitrite and sulphite reductase 4Fe-4S domain-like"/>
    <property type="match status" value="2"/>
</dbReference>
<feature type="domain" description="Nitrite/sulphite reductase 4Fe-4S" evidence="7">
    <location>
        <begin position="119"/>
        <end position="275"/>
    </location>
</feature>
<evidence type="ECO:0000256" key="2">
    <source>
        <dbReference type="ARBA" id="ARBA00022617"/>
    </source>
</evidence>
<dbReference type="InterPro" id="IPR045854">
    <property type="entry name" value="NO2/SO3_Rdtase_4Fe4S_sf"/>
</dbReference>
<dbReference type="GO" id="GO:0016491">
    <property type="term" value="F:oxidoreductase activity"/>
    <property type="evidence" value="ECO:0007669"/>
    <property type="project" value="UniProtKB-KW"/>
</dbReference>
<organism evidence="9 10">
    <name type="scientific">Phaeodactylibacter xiamenensis</name>
    <dbReference type="NCBI Taxonomy" id="1524460"/>
    <lineage>
        <taxon>Bacteria</taxon>
        <taxon>Pseudomonadati</taxon>
        <taxon>Bacteroidota</taxon>
        <taxon>Saprospiria</taxon>
        <taxon>Saprospirales</taxon>
        <taxon>Haliscomenobacteraceae</taxon>
        <taxon>Phaeodactylibacter</taxon>
    </lineage>
</organism>
<dbReference type="GO" id="GO:0046872">
    <property type="term" value="F:metal ion binding"/>
    <property type="evidence" value="ECO:0007669"/>
    <property type="project" value="UniProtKB-KW"/>
</dbReference>
<evidence type="ECO:0000259" key="8">
    <source>
        <dbReference type="Pfam" id="PF03460"/>
    </source>
</evidence>
<evidence type="ECO:0000256" key="5">
    <source>
        <dbReference type="ARBA" id="ARBA00023004"/>
    </source>
</evidence>
<evidence type="ECO:0000313" key="9">
    <source>
        <dbReference type="EMBL" id="KGE85736.1"/>
    </source>
</evidence>
<dbReference type="RefSeq" id="WP_044226415.1">
    <property type="nucleotide sequence ID" value="NZ_JBKAGJ010000002.1"/>
</dbReference>
<dbReference type="GO" id="GO:0020037">
    <property type="term" value="F:heme binding"/>
    <property type="evidence" value="ECO:0007669"/>
    <property type="project" value="InterPro"/>
</dbReference>
<evidence type="ECO:0000256" key="6">
    <source>
        <dbReference type="ARBA" id="ARBA00023014"/>
    </source>
</evidence>
<reference evidence="9 10" key="1">
    <citation type="journal article" date="2014" name="Int. J. Syst. Evol. Microbiol.">
        <title>Phaeodactylibacter xiamenensis gen. nov., sp. nov., a member of the family Saprospiraceae isolated from the marine alga Phaeodactylum tricornutum.</title>
        <authorList>
            <person name="Chen Z.Jr."/>
            <person name="Lei X."/>
            <person name="Lai Q."/>
            <person name="Li Y."/>
            <person name="Zhang B."/>
            <person name="Zhang J."/>
            <person name="Zhang H."/>
            <person name="Yang L."/>
            <person name="Zheng W."/>
            <person name="Tian Y."/>
            <person name="Yu Z."/>
            <person name="Xu H.Jr."/>
            <person name="Zheng T."/>
        </authorList>
    </citation>
    <scope>NUCLEOTIDE SEQUENCE [LARGE SCALE GENOMIC DNA]</scope>
    <source>
        <strain evidence="9 10">KD52</strain>
    </source>
</reference>
<dbReference type="OrthoDB" id="9803707at2"/>
<accession>A0A098S0T9</accession>
<dbReference type="EMBL" id="JPOS01000083">
    <property type="protein sequence ID" value="KGE85736.1"/>
    <property type="molecule type" value="Genomic_DNA"/>
</dbReference>
<dbReference type="PANTHER" id="PTHR32439:SF9">
    <property type="entry name" value="BLR3264 PROTEIN"/>
    <property type="match status" value="1"/>
</dbReference>
<dbReference type="Pfam" id="PF03460">
    <property type="entry name" value="NIR_SIR_ferr"/>
    <property type="match status" value="2"/>
</dbReference>
<protein>
    <submittedName>
        <fullName evidence="9">Nitrite reductase</fullName>
    </submittedName>
</protein>
<keyword evidence="1" id="KW-0004">4Fe-4S</keyword>
<feature type="domain" description="Nitrite/Sulfite reductase ferredoxin-like" evidence="8">
    <location>
        <begin position="319"/>
        <end position="384"/>
    </location>
</feature>
<keyword evidence="2" id="KW-0349">Heme</keyword>
<evidence type="ECO:0000313" key="10">
    <source>
        <dbReference type="Proteomes" id="UP000029736"/>
    </source>
</evidence>
<dbReference type="Pfam" id="PF01077">
    <property type="entry name" value="NIR_SIR"/>
    <property type="match status" value="2"/>
</dbReference>
<dbReference type="STRING" id="1524460.IX84_24115"/>
<feature type="domain" description="Nitrite/sulphite reductase 4Fe-4S" evidence="7">
    <location>
        <begin position="392"/>
        <end position="538"/>
    </location>
</feature>
<dbReference type="GO" id="GO:0051539">
    <property type="term" value="F:4 iron, 4 sulfur cluster binding"/>
    <property type="evidence" value="ECO:0007669"/>
    <property type="project" value="UniProtKB-KW"/>
</dbReference>
<dbReference type="Gene3D" id="1.20.120.330">
    <property type="entry name" value="Nucleotidyltransferases domain 2"/>
    <property type="match status" value="1"/>
</dbReference>
<evidence type="ECO:0000256" key="1">
    <source>
        <dbReference type="ARBA" id="ARBA00022485"/>
    </source>
</evidence>
<dbReference type="InterPro" id="IPR051329">
    <property type="entry name" value="NIR_SIR_4Fe-4S"/>
</dbReference>
<gene>
    <name evidence="9" type="ORF">IX84_24115</name>
</gene>
<dbReference type="Gene3D" id="3.90.480.10">
    <property type="entry name" value="Sulfite Reductase Hemoprotein,Domain 2"/>
    <property type="match status" value="1"/>
</dbReference>
<keyword evidence="3" id="KW-0479">Metal-binding</keyword>
<comment type="caution">
    <text evidence="9">The sequence shown here is derived from an EMBL/GenBank/DDBJ whole genome shotgun (WGS) entry which is preliminary data.</text>
</comment>
<name>A0A098S0T9_9BACT</name>
<dbReference type="Gene3D" id="3.30.413.10">
    <property type="entry name" value="Sulfite Reductase Hemoprotein, domain 1"/>
    <property type="match status" value="2"/>
</dbReference>
<dbReference type="InterPro" id="IPR036136">
    <property type="entry name" value="Nit/Sulf_reduc_fer-like_dom_sf"/>
</dbReference>
<keyword evidence="10" id="KW-1185">Reference proteome</keyword>
<dbReference type="PANTHER" id="PTHR32439">
    <property type="entry name" value="FERREDOXIN--NITRITE REDUCTASE, CHLOROPLASTIC"/>
    <property type="match status" value="1"/>
</dbReference>
<sequence>MPATTIPTEDHKDIEELKQRIDGFYSGKEDEERFKLYRLTRGVYGQRQFGVQMFRTKIPYGKITTAQLKALADISERYTNGNLHLTTRQNVQMHFVKLSDSPLIWEDLAAAGLTAREACGNTVRNITASPTAGIDPEEPFDVAPYVQATFEYFLRNPICQEMGRKIKPAFSSSERDSAYTYFHDFGFIPRLREHGGELRRGFKVVIGGGLGAVGAIAQTVYEFLPDDQIIPFMEACIRVFDRYGEREKRMKARMKFLIKKMGVEAFMKLAKEEWPSLPQQSVPIVPEEEEVLLPDAPQGRPEIKDQAHYQRWLVLNTFRQKQERFYGVQVKVPRGDIHARVARPLADLVKAYAADDIRITVQQGLLLRFVRPEALPYLYNGLQALGLADLGADSIADITSCPGTDTCALGVTNSTGLASKLEQVLLEEYEELLETSDIRIKISGCMNSCGQHMAAQIGLHGSSIKTGAQVLPAMQVVLGGGVSPEGEGFIAQKVIKLPTKRIPQALRTLLDDFQSNSTTGQRFNKYFQEQGKRYFYTLLKPLAETDNLIAEDYFDWGQDEAYRQEIGVGECAGVTLDVIGTILGEAQVKYQLAEEAIDAEAFADGIYHAYTSMIIGAKALLLARDVNCNTHRKILKDFQEHYIATNDFPALTEDFEAFVLEMKEQAPTPEFAATYLKKAQSFRKRVIAVREAQLKEAGQDKLVVDNYYKA</sequence>
<dbReference type="SUPFAM" id="SSF55124">
    <property type="entry name" value="Nitrite/Sulfite reductase N-terminal domain-like"/>
    <property type="match status" value="2"/>
</dbReference>
<evidence type="ECO:0000256" key="4">
    <source>
        <dbReference type="ARBA" id="ARBA00023002"/>
    </source>
</evidence>
<evidence type="ECO:0000259" key="7">
    <source>
        <dbReference type="Pfam" id="PF01077"/>
    </source>
</evidence>
<feature type="domain" description="Nitrite/Sulfite reductase ferredoxin-like" evidence="8">
    <location>
        <begin position="44"/>
        <end position="111"/>
    </location>
</feature>
<dbReference type="AlphaFoldDB" id="A0A098S0T9"/>
<dbReference type="InterPro" id="IPR005117">
    <property type="entry name" value="NiRdtase/SiRdtase_haem-b_fer"/>
</dbReference>
<dbReference type="PRINTS" id="PR00397">
    <property type="entry name" value="SIROHAEM"/>
</dbReference>